<sequence>MKHTDRRILGKGIKHLAGSLPLAVAGPVIISSSFQNQDKPLFIPILILGIIAMFSAIYLIFRGIMIIMKAIFD</sequence>
<dbReference type="EMBL" id="DPMF01000201">
    <property type="protein sequence ID" value="HCV81061.1"/>
    <property type="molecule type" value="Genomic_DNA"/>
</dbReference>
<name>A0A3D5IYW9_9FLAO</name>
<dbReference type="InterPro" id="IPR046077">
    <property type="entry name" value="DUF6095"/>
</dbReference>
<dbReference type="Pfam" id="PF19589">
    <property type="entry name" value="DUF6095"/>
    <property type="match status" value="1"/>
</dbReference>
<evidence type="ECO:0000313" key="3">
    <source>
        <dbReference type="Proteomes" id="UP000264330"/>
    </source>
</evidence>
<comment type="caution">
    <text evidence="2">The sequence shown here is derived from an EMBL/GenBank/DDBJ whole genome shotgun (WGS) entry which is preliminary data.</text>
</comment>
<evidence type="ECO:0000313" key="2">
    <source>
        <dbReference type="EMBL" id="HCV81061.1"/>
    </source>
</evidence>
<gene>
    <name evidence="2" type="ORF">DGQ38_08440</name>
</gene>
<dbReference type="AlphaFoldDB" id="A0A3D5IYW9"/>
<keyword evidence="1" id="KW-0472">Membrane</keyword>
<dbReference type="RefSeq" id="WP_013073005.1">
    <property type="nucleotide sequence ID" value="NZ_CAJXAW010000136.1"/>
</dbReference>
<organism evidence="2 3">
    <name type="scientific">Zunongwangia profunda</name>
    <dbReference type="NCBI Taxonomy" id="398743"/>
    <lineage>
        <taxon>Bacteria</taxon>
        <taxon>Pseudomonadati</taxon>
        <taxon>Bacteroidota</taxon>
        <taxon>Flavobacteriia</taxon>
        <taxon>Flavobacteriales</taxon>
        <taxon>Flavobacteriaceae</taxon>
        <taxon>Zunongwangia</taxon>
    </lineage>
</organism>
<dbReference type="OMA" id="HTNWHYL"/>
<evidence type="ECO:0000256" key="1">
    <source>
        <dbReference type="SAM" id="Phobius"/>
    </source>
</evidence>
<protein>
    <submittedName>
        <fullName evidence="2">Uncharacterized protein</fullName>
    </submittedName>
</protein>
<keyword evidence="1" id="KW-1133">Transmembrane helix</keyword>
<feature type="transmembrane region" description="Helical" evidence="1">
    <location>
        <begin position="42"/>
        <end position="61"/>
    </location>
</feature>
<dbReference type="Proteomes" id="UP000264330">
    <property type="component" value="Unassembled WGS sequence"/>
</dbReference>
<reference evidence="2 3" key="1">
    <citation type="journal article" date="2018" name="Nat. Biotechnol.">
        <title>A standardized bacterial taxonomy based on genome phylogeny substantially revises the tree of life.</title>
        <authorList>
            <person name="Parks D.H."/>
            <person name="Chuvochina M."/>
            <person name="Waite D.W."/>
            <person name="Rinke C."/>
            <person name="Skarshewski A."/>
            <person name="Chaumeil P.A."/>
            <person name="Hugenholtz P."/>
        </authorList>
    </citation>
    <scope>NUCLEOTIDE SEQUENCE [LARGE SCALE GENOMIC DNA]</scope>
    <source>
        <strain evidence="2">UBA9359</strain>
    </source>
</reference>
<proteinExistence type="predicted"/>
<feature type="transmembrane region" description="Helical" evidence="1">
    <location>
        <begin position="12"/>
        <end position="30"/>
    </location>
</feature>
<keyword evidence="1" id="KW-0812">Transmembrane</keyword>
<accession>A0A3D5IYW9</accession>